<evidence type="ECO:0000256" key="1">
    <source>
        <dbReference type="ARBA" id="ARBA00009902"/>
    </source>
</evidence>
<dbReference type="SMART" id="SM00640">
    <property type="entry name" value="Glyco_32"/>
    <property type="match status" value="1"/>
</dbReference>
<dbReference type="SUPFAM" id="SSF49899">
    <property type="entry name" value="Concanavalin A-like lectins/glucanases"/>
    <property type="match status" value="1"/>
</dbReference>
<dbReference type="GO" id="GO:0005987">
    <property type="term" value="P:sucrose catabolic process"/>
    <property type="evidence" value="ECO:0007669"/>
    <property type="project" value="TreeGrafter"/>
</dbReference>
<dbReference type="Proteomes" id="UP000075606">
    <property type="component" value="Unassembled WGS sequence"/>
</dbReference>
<dbReference type="InterPro" id="IPR018053">
    <property type="entry name" value="Glyco_hydro_32_AS"/>
</dbReference>
<name>A0A150X3I7_9BACT</name>
<dbReference type="GO" id="GO:0005737">
    <property type="term" value="C:cytoplasm"/>
    <property type="evidence" value="ECO:0007669"/>
    <property type="project" value="TreeGrafter"/>
</dbReference>
<dbReference type="InterPro" id="IPR023296">
    <property type="entry name" value="Glyco_hydro_beta-prop_sf"/>
</dbReference>
<dbReference type="Gene3D" id="2.115.10.20">
    <property type="entry name" value="Glycosyl hydrolase domain, family 43"/>
    <property type="match status" value="1"/>
</dbReference>
<dbReference type="InterPro" id="IPR013148">
    <property type="entry name" value="Glyco_hydro_32_N"/>
</dbReference>
<dbReference type="CDD" id="cd18622">
    <property type="entry name" value="GH32_Inu-like"/>
    <property type="match status" value="1"/>
</dbReference>
<dbReference type="AlphaFoldDB" id="A0A150X3I7"/>
<evidence type="ECO:0000313" key="7">
    <source>
        <dbReference type="EMBL" id="KYG73289.1"/>
    </source>
</evidence>
<proteinExistence type="inferred from homology"/>
<dbReference type="InterPro" id="IPR013189">
    <property type="entry name" value="Glyco_hydro_32_C"/>
</dbReference>
<dbReference type="InterPro" id="IPR013320">
    <property type="entry name" value="ConA-like_dom_sf"/>
</dbReference>
<dbReference type="RefSeq" id="WP_068221448.1">
    <property type="nucleotide sequence ID" value="NZ_LRPC01000028.1"/>
</dbReference>
<feature type="domain" description="Glycosyl hydrolase family 32 C-terminal" evidence="6">
    <location>
        <begin position="368"/>
        <end position="517"/>
    </location>
</feature>
<protein>
    <submittedName>
        <fullName evidence="7">Glycosyl hydrolase family 32</fullName>
    </submittedName>
</protein>
<dbReference type="Gene3D" id="2.60.120.560">
    <property type="entry name" value="Exo-inulinase, domain 1"/>
    <property type="match status" value="1"/>
</dbReference>
<feature type="domain" description="Glycosyl hydrolase family 32 N-terminal" evidence="5">
    <location>
        <begin position="42"/>
        <end position="351"/>
    </location>
</feature>
<gene>
    <name evidence="7" type="ORF">AWW68_11295</name>
</gene>
<evidence type="ECO:0000313" key="8">
    <source>
        <dbReference type="Proteomes" id="UP000075606"/>
    </source>
</evidence>
<comment type="caution">
    <text evidence="7">The sequence shown here is derived from an EMBL/GenBank/DDBJ whole genome shotgun (WGS) entry which is preliminary data.</text>
</comment>
<dbReference type="Pfam" id="PF08244">
    <property type="entry name" value="Glyco_hydro_32C"/>
    <property type="match status" value="1"/>
</dbReference>
<evidence type="ECO:0000259" key="5">
    <source>
        <dbReference type="Pfam" id="PF00251"/>
    </source>
</evidence>
<keyword evidence="2 4" id="KW-0378">Hydrolase</keyword>
<dbReference type="STRING" id="333140.AWW68_11295"/>
<keyword evidence="3 4" id="KW-0326">Glycosidase</keyword>
<evidence type="ECO:0000259" key="6">
    <source>
        <dbReference type="Pfam" id="PF08244"/>
    </source>
</evidence>
<organism evidence="7 8">
    <name type="scientific">Roseivirga spongicola</name>
    <dbReference type="NCBI Taxonomy" id="333140"/>
    <lineage>
        <taxon>Bacteria</taxon>
        <taxon>Pseudomonadati</taxon>
        <taxon>Bacteroidota</taxon>
        <taxon>Cytophagia</taxon>
        <taxon>Cytophagales</taxon>
        <taxon>Roseivirgaceae</taxon>
        <taxon>Roseivirga</taxon>
    </lineage>
</organism>
<dbReference type="SUPFAM" id="SSF75005">
    <property type="entry name" value="Arabinanase/levansucrase/invertase"/>
    <property type="match status" value="1"/>
</dbReference>
<evidence type="ECO:0000256" key="3">
    <source>
        <dbReference type="ARBA" id="ARBA00023295"/>
    </source>
</evidence>
<keyword evidence="8" id="KW-1185">Reference proteome</keyword>
<dbReference type="PROSITE" id="PS00609">
    <property type="entry name" value="GLYCOSYL_HYDROL_F32"/>
    <property type="match status" value="1"/>
</dbReference>
<evidence type="ECO:0000256" key="2">
    <source>
        <dbReference type="ARBA" id="ARBA00022801"/>
    </source>
</evidence>
<comment type="similarity">
    <text evidence="1 4">Belongs to the glycosyl hydrolase 32 family.</text>
</comment>
<dbReference type="GO" id="GO:0004575">
    <property type="term" value="F:sucrose alpha-glucosidase activity"/>
    <property type="evidence" value="ECO:0007669"/>
    <property type="project" value="TreeGrafter"/>
</dbReference>
<dbReference type="EMBL" id="LRPC01000028">
    <property type="protein sequence ID" value="KYG73289.1"/>
    <property type="molecule type" value="Genomic_DNA"/>
</dbReference>
<dbReference type="InterPro" id="IPR001362">
    <property type="entry name" value="Glyco_hydro_32"/>
</dbReference>
<reference evidence="7 8" key="1">
    <citation type="submission" date="2016-01" db="EMBL/GenBank/DDBJ databases">
        <title>Genome sequencing of Roseivirga spongicola UST030701-084.</title>
        <authorList>
            <person name="Selvaratnam C."/>
            <person name="Thevarajoo S."/>
            <person name="Goh K.M."/>
            <person name="Ee R."/>
            <person name="Chan K.-G."/>
            <person name="Chong C.S."/>
        </authorList>
    </citation>
    <scope>NUCLEOTIDE SEQUENCE [LARGE SCALE GENOMIC DNA]</scope>
    <source>
        <strain evidence="7 8">UST030701-084</strain>
    </source>
</reference>
<evidence type="ECO:0000256" key="4">
    <source>
        <dbReference type="RuleBase" id="RU362110"/>
    </source>
</evidence>
<dbReference type="PANTHER" id="PTHR42800">
    <property type="entry name" value="EXOINULINASE INUD (AFU_ORTHOLOGUE AFUA_5G00480)"/>
    <property type="match status" value="1"/>
</dbReference>
<dbReference type="Pfam" id="PF00251">
    <property type="entry name" value="Glyco_hydro_32N"/>
    <property type="match status" value="1"/>
</dbReference>
<dbReference type="OrthoDB" id="9759709at2"/>
<accession>A0A150X3I7</accession>
<dbReference type="PANTHER" id="PTHR42800:SF1">
    <property type="entry name" value="EXOINULINASE INUD (AFU_ORTHOLOGUE AFUA_5G00480)"/>
    <property type="match status" value="1"/>
</dbReference>
<dbReference type="PROSITE" id="PS51257">
    <property type="entry name" value="PROKAR_LIPOPROTEIN"/>
    <property type="match status" value="1"/>
</dbReference>
<sequence>MKKLSLLLLTILILSSCNQEKQKKEQQEELSFPDDKFRSQIHFTPKEAWMNDPNGMVYYDGEYHLFYQYYPDSTVWGPMHWGHAVSPDMVHWKHLPIALYPDELGYIFSGSAVVDWNNTSGFQTGEHPPMIAIFTHHEPVGAEEEGNNTYQYQSIAYSNDKGRTWTKYEGNPVVPNPGIKDFRDPKVIWLEDFQQWLMVFAALDRVKFYTSPNLIDWKFQSDFGMNDGSHGGVWECPDLFQLQVEGSEEKKWVLLLSINPGGPNGGSATQYFVGDFDGKTFTNSQDPNASQWLDHGPDNYAGVTWSDIPEEDGRRLFLGWMGNWNYAQVVPTEKWRSAMTIPRSLHLTKNQTSGVYTVASRPVNELASLHTKSVDFEKESVNAGTRFSLMNTDDLGLTVPFKSEFTVNTSGRQSNFRLVLDNPKTQEEFVFRFQDGTLYGNRAKSGLTDFADNFAHQEATAPFQQLLKEKELKVEFFVDESSIEIFLNDGSVVMTEVFFPTEGFTRAYLISDDNPLEINSARTTQLKSIW</sequence>